<sequence>MLYVLPMTPILSTGWVADSIYMQAPILSLSSFFWAMSSLSHSGTRLSTLPAISLGSHLHLITLGRYVHMSSSHLRAGEQGDHHYPLRVLKTGL</sequence>
<evidence type="ECO:0000313" key="1">
    <source>
        <dbReference type="EMBL" id="KLO12718.1"/>
    </source>
</evidence>
<dbReference type="AlphaFoldDB" id="A0A0H2RTE7"/>
<evidence type="ECO:0000313" key="2">
    <source>
        <dbReference type="Proteomes" id="UP000053477"/>
    </source>
</evidence>
<proteinExistence type="predicted"/>
<gene>
    <name evidence="1" type="ORF">SCHPADRAFT_403630</name>
</gene>
<name>A0A0H2RTE7_9AGAM</name>
<organism evidence="1 2">
    <name type="scientific">Schizopora paradoxa</name>
    <dbReference type="NCBI Taxonomy" id="27342"/>
    <lineage>
        <taxon>Eukaryota</taxon>
        <taxon>Fungi</taxon>
        <taxon>Dikarya</taxon>
        <taxon>Basidiomycota</taxon>
        <taxon>Agaricomycotina</taxon>
        <taxon>Agaricomycetes</taxon>
        <taxon>Hymenochaetales</taxon>
        <taxon>Schizoporaceae</taxon>
        <taxon>Schizopora</taxon>
    </lineage>
</organism>
<accession>A0A0H2RTE7</accession>
<reference evidence="1 2" key="1">
    <citation type="submission" date="2015-04" db="EMBL/GenBank/DDBJ databases">
        <title>Complete genome sequence of Schizopora paradoxa KUC8140, a cosmopolitan wood degrader in East Asia.</title>
        <authorList>
            <consortium name="DOE Joint Genome Institute"/>
            <person name="Min B."/>
            <person name="Park H."/>
            <person name="Jang Y."/>
            <person name="Kim J.-J."/>
            <person name="Kim K.H."/>
            <person name="Pangilinan J."/>
            <person name="Lipzen A."/>
            <person name="Riley R."/>
            <person name="Grigoriev I.V."/>
            <person name="Spatafora J.W."/>
            <person name="Choi I.-G."/>
        </authorList>
    </citation>
    <scope>NUCLEOTIDE SEQUENCE [LARGE SCALE GENOMIC DNA]</scope>
    <source>
        <strain evidence="1 2">KUC8140</strain>
    </source>
</reference>
<keyword evidence="2" id="KW-1185">Reference proteome</keyword>
<dbReference type="InParanoid" id="A0A0H2RTE7"/>
<dbReference type="EMBL" id="KQ085972">
    <property type="protein sequence ID" value="KLO12718.1"/>
    <property type="molecule type" value="Genomic_DNA"/>
</dbReference>
<dbReference type="Proteomes" id="UP000053477">
    <property type="component" value="Unassembled WGS sequence"/>
</dbReference>
<protein>
    <submittedName>
        <fullName evidence="1">Uncharacterized protein</fullName>
    </submittedName>
</protein>